<evidence type="ECO:0000313" key="2">
    <source>
        <dbReference type="Proteomes" id="UP001060085"/>
    </source>
</evidence>
<gene>
    <name evidence="1" type="ORF">M9H77_04198</name>
</gene>
<reference evidence="2" key="1">
    <citation type="journal article" date="2023" name="Nat. Plants">
        <title>Single-cell RNA sequencing provides a high-resolution roadmap for understanding the multicellular compartmentation of specialized metabolism.</title>
        <authorList>
            <person name="Sun S."/>
            <person name="Shen X."/>
            <person name="Li Y."/>
            <person name="Li Y."/>
            <person name="Wang S."/>
            <person name="Li R."/>
            <person name="Zhang H."/>
            <person name="Shen G."/>
            <person name="Guo B."/>
            <person name="Wei J."/>
            <person name="Xu J."/>
            <person name="St-Pierre B."/>
            <person name="Chen S."/>
            <person name="Sun C."/>
        </authorList>
    </citation>
    <scope>NUCLEOTIDE SEQUENCE [LARGE SCALE GENOMIC DNA]</scope>
</reference>
<comment type="caution">
    <text evidence="1">The sequence shown here is derived from an EMBL/GenBank/DDBJ whole genome shotgun (WGS) entry which is preliminary data.</text>
</comment>
<accession>A0ACC0CDG1</accession>
<organism evidence="1 2">
    <name type="scientific">Catharanthus roseus</name>
    <name type="common">Madagascar periwinkle</name>
    <name type="synonym">Vinca rosea</name>
    <dbReference type="NCBI Taxonomy" id="4058"/>
    <lineage>
        <taxon>Eukaryota</taxon>
        <taxon>Viridiplantae</taxon>
        <taxon>Streptophyta</taxon>
        <taxon>Embryophyta</taxon>
        <taxon>Tracheophyta</taxon>
        <taxon>Spermatophyta</taxon>
        <taxon>Magnoliopsida</taxon>
        <taxon>eudicotyledons</taxon>
        <taxon>Gunneridae</taxon>
        <taxon>Pentapetalae</taxon>
        <taxon>asterids</taxon>
        <taxon>lamiids</taxon>
        <taxon>Gentianales</taxon>
        <taxon>Apocynaceae</taxon>
        <taxon>Rauvolfioideae</taxon>
        <taxon>Vinceae</taxon>
        <taxon>Catharanthinae</taxon>
        <taxon>Catharanthus</taxon>
    </lineage>
</organism>
<dbReference type="Proteomes" id="UP001060085">
    <property type="component" value="Linkage Group LG01"/>
</dbReference>
<evidence type="ECO:0000313" key="1">
    <source>
        <dbReference type="EMBL" id="KAI5682970.1"/>
    </source>
</evidence>
<proteinExistence type="predicted"/>
<dbReference type="EMBL" id="CM044701">
    <property type="protein sequence ID" value="KAI5682970.1"/>
    <property type="molecule type" value="Genomic_DNA"/>
</dbReference>
<keyword evidence="2" id="KW-1185">Reference proteome</keyword>
<sequence length="211" mass="25003">MNMMQLTMLKLYYFGIRSMQETRMPYFTGAATKTWTFTQMVTHDELIRKILKHQGMDPNLWQVRMTMRVPSFYEEYQIFNFTMYSMNNDDKMCYLWTINPNISKGRIHIHQGTHMPRTGSSKQALKFDFKICFKTNITSCCQQSRIPVLNVIQEVQVKLQTGFVANGENIYCLVLMLLQSVEKMVQDKMLMCRIYIYEKLIEEHTNPILSV</sequence>
<protein>
    <submittedName>
        <fullName evidence="1">Uncharacterized protein</fullName>
    </submittedName>
</protein>
<name>A0ACC0CDG1_CATRO</name>